<dbReference type="Pfam" id="PF03445">
    <property type="entry name" value="DUF294"/>
    <property type="match status" value="1"/>
</dbReference>
<proteinExistence type="predicted"/>
<dbReference type="CDD" id="cd05401">
    <property type="entry name" value="NT_GlnE_GlnD_like"/>
    <property type="match status" value="1"/>
</dbReference>
<reference evidence="5 6" key="1">
    <citation type="submission" date="2020-04" db="EMBL/GenBank/DDBJ databases">
        <title>Whole-genome sequencing of Vibrio spp. from China reveals different genetic environments of blaCTX-M-14 among diverse lineages.</title>
        <authorList>
            <person name="Zheng Z."/>
            <person name="Ye L."/>
            <person name="Chen S."/>
        </authorList>
    </citation>
    <scope>NUCLEOTIDE SEQUENCE [LARGE SCALE GENOMIC DNA]</scope>
    <source>
        <strain evidence="5 6">Vb0574</strain>
    </source>
</reference>
<dbReference type="PROSITE" id="PS50042">
    <property type="entry name" value="CNMP_BINDING_3"/>
    <property type="match status" value="1"/>
</dbReference>
<dbReference type="Proteomes" id="UP000555836">
    <property type="component" value="Unassembled WGS sequence"/>
</dbReference>
<accession>A0A7Y0X8U2</accession>
<evidence type="ECO:0000313" key="5">
    <source>
        <dbReference type="EMBL" id="NMU29313.1"/>
    </source>
</evidence>
<dbReference type="InterPro" id="IPR051257">
    <property type="entry name" value="Diverse_CBS-Domain"/>
</dbReference>
<dbReference type="EMBL" id="JABCLD010002139">
    <property type="protein sequence ID" value="NMU29313.1"/>
    <property type="molecule type" value="Genomic_DNA"/>
</dbReference>
<name>A0A7Y0X8U2_VIBPH</name>
<evidence type="ECO:0000259" key="4">
    <source>
        <dbReference type="PROSITE" id="PS51371"/>
    </source>
</evidence>
<dbReference type="RefSeq" id="WP_021449960.1">
    <property type="nucleotide sequence ID" value="NZ_CP011884.1"/>
</dbReference>
<evidence type="ECO:0000259" key="3">
    <source>
        <dbReference type="PROSITE" id="PS50042"/>
    </source>
</evidence>
<gene>
    <name evidence="5" type="ORF">HKB21_27290</name>
</gene>
<sequence>MDSTLLPNVVSFFKTIEPFHLLPDHVLDAIATNTDIVYWGKGESVSLVMPEGKNLYIIRAGVIEQRFPNGELRARLGENDVFGFNLEQDKYKVKTIENCLIYKINYAFLLKEVSNFENVVNQVAIRASQRLTSSINAQYSQVEKSLFFKRAKDLANHNVVVVHTNQSIQQVAQIMSKKGCTCALVTNDNALVGMVTETDMTSRVVAEAFNIYRPVEDIMNAHPQSVDQDEPVISALNLMMKHNIRNIPVLDKNKQVLGLISPQELVQRHGIQAVFLIEKISKCNSLESLSLLVKERQAVFEAMIESHLPANVIGQVLMMIYDAFTCRLIKLAERNVGLPPCNYAWLAAGSHARGEVHLGSDQDNALVLDDSATESDRIYFRHFAMYICKGLAECGYPLCNGHFMAATPKWNQPLFIWKQLYRKWANNPEYNMLLNLNVFLEVRFISGDRSLFDELNSERERCTKNNPHLIAALVRNLISHRPPLGIFNNLVLENNGHNEKSLNIKKSAIGLLVDIARIYALHKGGGMLSTEERFDFAYDRGLINSTSHQDLIGTYRYVTQLRYSHQLQCLQGGKPVTNAIFPEHFGSFERQHLKDAFRIIRGYQDTLKMKFGS</sequence>
<feature type="domain" description="Cyclic nucleotide-binding" evidence="3">
    <location>
        <begin position="18"/>
        <end position="83"/>
    </location>
</feature>
<dbReference type="InterPro" id="IPR014710">
    <property type="entry name" value="RmlC-like_jellyroll"/>
</dbReference>
<dbReference type="InterPro" id="IPR018490">
    <property type="entry name" value="cNMP-bd_dom_sf"/>
</dbReference>
<keyword evidence="1 2" id="KW-0129">CBS domain</keyword>
<dbReference type="Gene3D" id="3.10.580.10">
    <property type="entry name" value="CBS-domain"/>
    <property type="match status" value="1"/>
</dbReference>
<dbReference type="InterPro" id="IPR005105">
    <property type="entry name" value="GlnD_Uridyltrans_N"/>
</dbReference>
<evidence type="ECO:0000313" key="6">
    <source>
        <dbReference type="Proteomes" id="UP000555836"/>
    </source>
</evidence>
<organism evidence="5 6">
    <name type="scientific">Vibrio parahaemolyticus</name>
    <dbReference type="NCBI Taxonomy" id="670"/>
    <lineage>
        <taxon>Bacteria</taxon>
        <taxon>Pseudomonadati</taxon>
        <taxon>Pseudomonadota</taxon>
        <taxon>Gammaproteobacteria</taxon>
        <taxon>Vibrionales</taxon>
        <taxon>Vibrionaceae</taxon>
        <taxon>Vibrio</taxon>
    </lineage>
</organism>
<dbReference type="Pfam" id="PF00571">
    <property type="entry name" value="CBS"/>
    <property type="match status" value="2"/>
</dbReference>
<feature type="domain" description="CBS" evidence="4">
    <location>
        <begin position="219"/>
        <end position="276"/>
    </location>
</feature>
<dbReference type="PANTHER" id="PTHR43080">
    <property type="entry name" value="CBS DOMAIN-CONTAINING PROTEIN CBSX3, MITOCHONDRIAL"/>
    <property type="match status" value="1"/>
</dbReference>
<dbReference type="SMART" id="SM00116">
    <property type="entry name" value="CBS"/>
    <property type="match status" value="2"/>
</dbReference>
<dbReference type="PROSITE" id="PS51371">
    <property type="entry name" value="CBS"/>
    <property type="match status" value="2"/>
</dbReference>
<dbReference type="InterPro" id="IPR018821">
    <property type="entry name" value="DUF294_put_nucleoTrafse_sb-bd"/>
</dbReference>
<dbReference type="InterPro" id="IPR000644">
    <property type="entry name" value="CBS_dom"/>
</dbReference>
<evidence type="ECO:0000256" key="1">
    <source>
        <dbReference type="ARBA" id="ARBA00023122"/>
    </source>
</evidence>
<dbReference type="Pfam" id="PF10335">
    <property type="entry name" value="DUF294_C"/>
    <property type="match status" value="1"/>
</dbReference>
<comment type="caution">
    <text evidence="5">The sequence shown here is derived from an EMBL/GenBank/DDBJ whole genome shotgun (WGS) entry which is preliminary data.</text>
</comment>
<dbReference type="Gene3D" id="2.60.120.10">
    <property type="entry name" value="Jelly Rolls"/>
    <property type="match status" value="1"/>
</dbReference>
<dbReference type="InterPro" id="IPR000595">
    <property type="entry name" value="cNMP-bd_dom"/>
</dbReference>
<dbReference type="PANTHER" id="PTHR43080:SF2">
    <property type="entry name" value="CBS DOMAIN-CONTAINING PROTEIN"/>
    <property type="match status" value="1"/>
</dbReference>
<evidence type="ECO:0000256" key="2">
    <source>
        <dbReference type="PROSITE-ProRule" id="PRU00703"/>
    </source>
</evidence>
<dbReference type="GO" id="GO:0008773">
    <property type="term" value="F:[protein-PII] uridylyltransferase activity"/>
    <property type="evidence" value="ECO:0007669"/>
    <property type="project" value="InterPro"/>
</dbReference>
<dbReference type="AlphaFoldDB" id="A0A7Y0X8U2"/>
<feature type="domain" description="CBS" evidence="4">
    <location>
        <begin position="155"/>
        <end position="211"/>
    </location>
</feature>
<dbReference type="SUPFAM" id="SSF51206">
    <property type="entry name" value="cAMP-binding domain-like"/>
    <property type="match status" value="1"/>
</dbReference>
<protein>
    <submittedName>
        <fullName evidence="5">CBS domain-containing protein</fullName>
    </submittedName>
</protein>
<dbReference type="InterPro" id="IPR046342">
    <property type="entry name" value="CBS_dom_sf"/>
</dbReference>
<dbReference type="SUPFAM" id="SSF54631">
    <property type="entry name" value="CBS-domain pair"/>
    <property type="match status" value="1"/>
</dbReference>